<dbReference type="OrthoDB" id="529320at2"/>
<protein>
    <submittedName>
        <fullName evidence="2">Serine/threonine-protein kinase</fullName>
    </submittedName>
</protein>
<dbReference type="InterPro" id="IPR011009">
    <property type="entry name" value="Kinase-like_dom_sf"/>
</dbReference>
<dbReference type="Proteomes" id="UP000826616">
    <property type="component" value="Chromosome"/>
</dbReference>
<dbReference type="InterPro" id="IPR052396">
    <property type="entry name" value="Meiotic_Drive_Suppr_Kinase"/>
</dbReference>
<feature type="domain" description="Protein kinase" evidence="1">
    <location>
        <begin position="30"/>
        <end position="237"/>
    </location>
</feature>
<dbReference type="Proteomes" id="UP000198956">
    <property type="component" value="Unassembled WGS sequence"/>
</dbReference>
<reference evidence="3 4" key="1">
    <citation type="submission" date="2016-10" db="EMBL/GenBank/DDBJ databases">
        <authorList>
            <person name="de Groot N.N."/>
        </authorList>
    </citation>
    <scope>NUCLEOTIDE SEQUENCE [LARGE SCALE GENOMIC DNA]</scope>
    <source>
        <strain evidence="3 4">L 420-91</strain>
    </source>
</reference>
<keyword evidence="2" id="KW-0418">Kinase</keyword>
<keyword evidence="2" id="KW-0808">Transferase</keyword>
<dbReference type="PANTHER" id="PTHR37171">
    <property type="entry name" value="SERINE/THREONINE-PROTEIN KINASE YRZF-RELATED"/>
    <property type="match status" value="1"/>
</dbReference>
<dbReference type="GeneID" id="97139796"/>
<keyword evidence="5" id="KW-1185">Reference proteome</keyword>
<dbReference type="PANTHER" id="PTHR37171:SF1">
    <property type="entry name" value="SERINE_THREONINE-PROTEIN KINASE YRZF-RELATED"/>
    <property type="match status" value="1"/>
</dbReference>
<proteinExistence type="predicted"/>
<evidence type="ECO:0000313" key="4">
    <source>
        <dbReference type="Proteomes" id="UP000198956"/>
    </source>
</evidence>
<dbReference type="EMBL" id="CP080764">
    <property type="protein sequence ID" value="QYY42857.1"/>
    <property type="molecule type" value="Genomic_DNA"/>
</dbReference>
<dbReference type="PROSITE" id="PS50011">
    <property type="entry name" value="PROTEIN_KINASE_DOM"/>
    <property type="match status" value="1"/>
</dbReference>
<gene>
    <name evidence="2" type="ORF">K3F53_00285</name>
    <name evidence="3" type="ORF">SAMN04489735_101925</name>
</gene>
<evidence type="ECO:0000313" key="5">
    <source>
        <dbReference type="Proteomes" id="UP000826616"/>
    </source>
</evidence>
<evidence type="ECO:0000259" key="1">
    <source>
        <dbReference type="PROSITE" id="PS50011"/>
    </source>
</evidence>
<sequence length="237" mass="27998">MMWEPIVPLIEQIKIVPVDGNELVHIAYVPKEMECVGRGTDAAVFVYWKHRRYAFKVYAAGREEKLANEIEAYRRLGETSYFPRFYGRGDNFIVISYEQGFNLYDCLLRGIYIAPWVIEEVDAAIRYARSVGLNPRDIHLKNIILQKSGVKLIDVSEYVKEDSDQRWEHLKEGYRLFYRFIARQRIPKSVIEFVKKRYESQKDTDFSVKSFGASLFRLFFYDKEKTLRFKNGEETIG</sequence>
<organism evidence="3 4">
    <name type="scientific">Aneurinibacillus thermoaerophilus</name>
    <dbReference type="NCBI Taxonomy" id="143495"/>
    <lineage>
        <taxon>Bacteria</taxon>
        <taxon>Bacillati</taxon>
        <taxon>Bacillota</taxon>
        <taxon>Bacilli</taxon>
        <taxon>Bacillales</taxon>
        <taxon>Paenibacillaceae</taxon>
        <taxon>Aneurinibacillus group</taxon>
        <taxon>Aneurinibacillus</taxon>
    </lineage>
</organism>
<dbReference type="EMBL" id="FNDE01000019">
    <property type="protein sequence ID" value="SDH31413.1"/>
    <property type="molecule type" value="Genomic_DNA"/>
</dbReference>
<accession>A0A1G8BEG1</accession>
<name>A0A1G8BEG1_ANETH</name>
<dbReference type="SUPFAM" id="SSF56112">
    <property type="entry name" value="Protein kinase-like (PK-like)"/>
    <property type="match status" value="1"/>
</dbReference>
<dbReference type="GO" id="GO:0004672">
    <property type="term" value="F:protein kinase activity"/>
    <property type="evidence" value="ECO:0007669"/>
    <property type="project" value="InterPro"/>
</dbReference>
<dbReference type="InterPro" id="IPR000719">
    <property type="entry name" value="Prot_kinase_dom"/>
</dbReference>
<dbReference type="GO" id="GO:0005524">
    <property type="term" value="F:ATP binding"/>
    <property type="evidence" value="ECO:0007669"/>
    <property type="project" value="InterPro"/>
</dbReference>
<reference evidence="2 5" key="2">
    <citation type="submission" date="2021-08" db="EMBL/GenBank/DDBJ databases">
        <title>Complete genome sequence of the strain Aneurinibacillus thermoaerophilus CCM 8960.</title>
        <authorList>
            <person name="Musilova J."/>
            <person name="Kourilova X."/>
            <person name="Pernicova I."/>
            <person name="Bezdicek M."/>
            <person name="Lengerova M."/>
            <person name="Obruca S."/>
            <person name="Sedlar K."/>
        </authorList>
    </citation>
    <scope>NUCLEOTIDE SEQUENCE [LARGE SCALE GENOMIC DNA]</scope>
    <source>
        <strain evidence="2 5">CCM 8960</strain>
    </source>
</reference>
<evidence type="ECO:0000313" key="3">
    <source>
        <dbReference type="EMBL" id="SDH31413.1"/>
    </source>
</evidence>
<dbReference type="AlphaFoldDB" id="A0A1G8BEG1"/>
<dbReference type="RefSeq" id="WP_057897178.1">
    <property type="nucleotide sequence ID" value="NZ_CP080764.1"/>
</dbReference>
<evidence type="ECO:0000313" key="2">
    <source>
        <dbReference type="EMBL" id="QYY42857.1"/>
    </source>
</evidence>